<accession>A0A2P2CAK6</accession>
<dbReference type="Gene3D" id="3.40.630.30">
    <property type="match status" value="1"/>
</dbReference>
<organism evidence="1">
    <name type="scientific">metagenome</name>
    <dbReference type="NCBI Taxonomy" id="256318"/>
    <lineage>
        <taxon>unclassified sequences</taxon>
        <taxon>metagenomes</taxon>
    </lineage>
</organism>
<evidence type="ECO:0000313" key="1">
    <source>
        <dbReference type="EMBL" id="CUR59038.1"/>
    </source>
</evidence>
<dbReference type="InterPro" id="IPR016181">
    <property type="entry name" value="Acyl_CoA_acyltransferase"/>
</dbReference>
<protein>
    <recommendedName>
        <fullName evidence="2">N-acetyltransferase domain-containing protein</fullName>
    </recommendedName>
</protein>
<dbReference type="AlphaFoldDB" id="A0A2P2CAK6"/>
<reference evidence="1" key="1">
    <citation type="submission" date="2015-08" db="EMBL/GenBank/DDBJ databases">
        <authorList>
            <person name="Babu N.S."/>
            <person name="Beckwith C.J."/>
            <person name="Beseler K.G."/>
            <person name="Brison A."/>
            <person name="Carone J.V."/>
            <person name="Caskin T.P."/>
            <person name="Diamond M."/>
            <person name="Durham M.E."/>
            <person name="Foxe J.M."/>
            <person name="Go M."/>
            <person name="Henderson B.A."/>
            <person name="Jones I.B."/>
            <person name="McGettigan J.A."/>
            <person name="Micheletti S.J."/>
            <person name="Nasrallah M.E."/>
            <person name="Ortiz D."/>
            <person name="Piller C.R."/>
            <person name="Privatt S.R."/>
            <person name="Schneider S.L."/>
            <person name="Sharp S."/>
            <person name="Smith T.C."/>
            <person name="Stanton J.D."/>
            <person name="Ullery H.E."/>
            <person name="Wilson R.J."/>
            <person name="Serrano M.G."/>
            <person name="Buck G."/>
            <person name="Lee V."/>
            <person name="Wang Y."/>
            <person name="Carvalho R."/>
            <person name="Voegtly L."/>
            <person name="Shi R."/>
            <person name="Duckworth R."/>
            <person name="Johnson A."/>
            <person name="Loviza R."/>
            <person name="Walstead R."/>
            <person name="Shah Z."/>
            <person name="Kiflezghi M."/>
            <person name="Wade K."/>
            <person name="Ball S.L."/>
            <person name="Bradley K.W."/>
            <person name="Asai D.J."/>
            <person name="Bowman C.A."/>
            <person name="Russell D.A."/>
            <person name="Pope W.H."/>
            <person name="Jacobs-Sera D."/>
            <person name="Hendrix R.W."/>
            <person name="Hatfull G.F."/>
        </authorList>
    </citation>
    <scope>NUCLEOTIDE SEQUENCE</scope>
</reference>
<gene>
    <name evidence="1" type="ORF">NOCA1170031</name>
</gene>
<dbReference type="SUPFAM" id="SSF55729">
    <property type="entry name" value="Acyl-CoA N-acyltransferases (Nat)"/>
    <property type="match status" value="1"/>
</dbReference>
<dbReference type="EMBL" id="CZKB01000009">
    <property type="protein sequence ID" value="CUR59038.1"/>
    <property type="molecule type" value="Genomic_DNA"/>
</dbReference>
<proteinExistence type="predicted"/>
<sequence length="69" mass="7463">MNHAGDWAAGRRSRLTLDVAENCAKAIALYGRLGWRLTGQTPIDWGDDAADSLLHFEAPAGEIRATSQP</sequence>
<name>A0A2P2CAK6_9ZZZZ</name>
<evidence type="ECO:0008006" key="2">
    <source>
        <dbReference type="Google" id="ProtNLM"/>
    </source>
</evidence>